<dbReference type="PROSITE" id="PS51199">
    <property type="entry name" value="SF4_HELICASE"/>
    <property type="match status" value="1"/>
</dbReference>
<protein>
    <recommendedName>
        <fullName evidence="1">SF4 helicase domain-containing protein</fullName>
    </recommendedName>
</protein>
<dbReference type="Proteomes" id="UP000464658">
    <property type="component" value="Chromosome"/>
</dbReference>
<name>A0A5S9MDM4_BACIA</name>
<dbReference type="InterPro" id="IPR027417">
    <property type="entry name" value="P-loop_NTPase"/>
</dbReference>
<accession>A0A5S9MDM4</accession>
<dbReference type="SUPFAM" id="SSF52540">
    <property type="entry name" value="P-loop containing nucleoside triphosphate hydrolases"/>
    <property type="match status" value="1"/>
</dbReference>
<organism evidence="2 3">
    <name type="scientific">Bacillus safensis</name>
    <dbReference type="NCBI Taxonomy" id="561879"/>
    <lineage>
        <taxon>Bacteria</taxon>
        <taxon>Bacillati</taxon>
        <taxon>Bacillota</taxon>
        <taxon>Bacilli</taxon>
        <taxon>Bacillales</taxon>
        <taxon>Bacillaceae</taxon>
        <taxon>Bacillus</taxon>
    </lineage>
</organism>
<dbReference type="InterPro" id="IPR007694">
    <property type="entry name" value="DNA_helicase_DnaB-like_C"/>
</dbReference>
<dbReference type="AlphaFoldDB" id="A0A5S9MDM4"/>
<dbReference type="PANTHER" id="PTHR30153:SF2">
    <property type="entry name" value="REPLICATIVE DNA HELICASE"/>
    <property type="match status" value="1"/>
</dbReference>
<evidence type="ECO:0000313" key="3">
    <source>
        <dbReference type="Proteomes" id="UP000464658"/>
    </source>
</evidence>
<dbReference type="GO" id="GO:0005524">
    <property type="term" value="F:ATP binding"/>
    <property type="evidence" value="ECO:0007669"/>
    <property type="project" value="InterPro"/>
</dbReference>
<dbReference type="GO" id="GO:0005829">
    <property type="term" value="C:cytosol"/>
    <property type="evidence" value="ECO:0007669"/>
    <property type="project" value="TreeGrafter"/>
</dbReference>
<evidence type="ECO:0000259" key="1">
    <source>
        <dbReference type="PROSITE" id="PS51199"/>
    </source>
</evidence>
<reference evidence="2 3" key="1">
    <citation type="submission" date="2019-12" db="EMBL/GenBank/DDBJ databases">
        <title>Full genome sequence of a Bacillus safensis strain isolated from commercially available natto in Indonesia.</title>
        <authorList>
            <person name="Yoshida M."/>
            <person name="Uomi M."/>
            <person name="Waturangi D."/>
            <person name="Ekaputri J.J."/>
            <person name="Setiamarga D.H.E."/>
        </authorList>
    </citation>
    <scope>NUCLEOTIDE SEQUENCE [LARGE SCALE GENOMIC DNA]</scope>
    <source>
        <strain evidence="2 3">IDN1</strain>
    </source>
</reference>
<gene>
    <name evidence="2" type="ORF">BsIDN1_46030</name>
</gene>
<dbReference type="Gene3D" id="3.40.50.300">
    <property type="entry name" value="P-loop containing nucleotide triphosphate hydrolases"/>
    <property type="match status" value="1"/>
</dbReference>
<dbReference type="EMBL" id="AP021906">
    <property type="protein sequence ID" value="BBP90985.1"/>
    <property type="molecule type" value="Genomic_DNA"/>
</dbReference>
<dbReference type="GO" id="GO:0003678">
    <property type="term" value="F:DNA helicase activity"/>
    <property type="evidence" value="ECO:0007669"/>
    <property type="project" value="InterPro"/>
</dbReference>
<evidence type="ECO:0000313" key="2">
    <source>
        <dbReference type="EMBL" id="BBP90985.1"/>
    </source>
</evidence>
<dbReference type="GO" id="GO:0006260">
    <property type="term" value="P:DNA replication"/>
    <property type="evidence" value="ECO:0007669"/>
    <property type="project" value="InterPro"/>
</dbReference>
<dbReference type="PANTHER" id="PTHR30153">
    <property type="entry name" value="REPLICATIVE DNA HELICASE DNAB"/>
    <property type="match status" value="1"/>
</dbReference>
<sequence length="57" mass="6740">MARSFNVPIILLSQLSRGVEQRQDKRPMMSDLRDSGSIEQDADIVTFLYRDDYYNKR</sequence>
<dbReference type="Pfam" id="PF03796">
    <property type="entry name" value="DnaB_C"/>
    <property type="match status" value="1"/>
</dbReference>
<proteinExistence type="predicted"/>
<feature type="domain" description="SF4 helicase" evidence="1">
    <location>
        <begin position="1"/>
        <end position="57"/>
    </location>
</feature>